<sequence>MSLVVPLVAVMLAAAVLVTVLRLLRGPTTLDRVVATDMLLALTLCSLAALAAARVDSSITPVLLIGTLLGFVGSVAVARMVGRRDP</sequence>
<evidence type="ECO:0000256" key="7">
    <source>
        <dbReference type="ARBA" id="ARBA00023136"/>
    </source>
</evidence>
<evidence type="ECO:0000256" key="5">
    <source>
        <dbReference type="ARBA" id="ARBA00022692"/>
    </source>
</evidence>
<keyword evidence="5 8" id="KW-0812">Transmembrane</keyword>
<accession>A0ABV7WEL7</accession>
<evidence type="ECO:0000313" key="9">
    <source>
        <dbReference type="EMBL" id="MFC3687457.1"/>
    </source>
</evidence>
<dbReference type="InterPro" id="IPR007208">
    <property type="entry name" value="MrpF/PhaF-like"/>
</dbReference>
<dbReference type="PANTHER" id="PTHR34702">
    <property type="entry name" value="NA(+)/H(+) ANTIPORTER SUBUNIT F1"/>
    <property type="match status" value="1"/>
</dbReference>
<dbReference type="Pfam" id="PF04066">
    <property type="entry name" value="MrpF_PhaF"/>
    <property type="match status" value="1"/>
</dbReference>
<evidence type="ECO:0000256" key="4">
    <source>
        <dbReference type="ARBA" id="ARBA00022475"/>
    </source>
</evidence>
<keyword evidence="7 8" id="KW-0472">Membrane</keyword>
<dbReference type="Proteomes" id="UP001595685">
    <property type="component" value="Unassembled WGS sequence"/>
</dbReference>
<dbReference type="EMBL" id="JBHRWW010000002">
    <property type="protein sequence ID" value="MFC3687457.1"/>
    <property type="molecule type" value="Genomic_DNA"/>
</dbReference>
<evidence type="ECO:0000256" key="8">
    <source>
        <dbReference type="SAM" id="Phobius"/>
    </source>
</evidence>
<keyword evidence="10" id="KW-1185">Reference proteome</keyword>
<feature type="transmembrane region" description="Helical" evidence="8">
    <location>
        <begin position="6"/>
        <end position="24"/>
    </location>
</feature>
<organism evidence="9 10">
    <name type="scientific">Aquipuribacter hungaricus</name>
    <dbReference type="NCBI Taxonomy" id="545624"/>
    <lineage>
        <taxon>Bacteria</taxon>
        <taxon>Bacillati</taxon>
        <taxon>Actinomycetota</taxon>
        <taxon>Actinomycetes</taxon>
        <taxon>Micrococcales</taxon>
        <taxon>Intrasporangiaceae</taxon>
        <taxon>Aquipuribacter</taxon>
    </lineage>
</organism>
<name>A0ABV7WEL7_9MICO</name>
<comment type="caution">
    <text evidence="9">The sequence shown here is derived from an EMBL/GenBank/DDBJ whole genome shotgun (WGS) entry which is preliminary data.</text>
</comment>
<proteinExistence type="inferred from homology"/>
<evidence type="ECO:0000313" key="10">
    <source>
        <dbReference type="Proteomes" id="UP001595685"/>
    </source>
</evidence>
<evidence type="ECO:0000256" key="1">
    <source>
        <dbReference type="ARBA" id="ARBA00004651"/>
    </source>
</evidence>
<keyword evidence="4" id="KW-1003">Cell membrane</keyword>
<feature type="transmembrane region" description="Helical" evidence="8">
    <location>
        <begin position="59"/>
        <end position="81"/>
    </location>
</feature>
<evidence type="ECO:0000256" key="6">
    <source>
        <dbReference type="ARBA" id="ARBA00022989"/>
    </source>
</evidence>
<evidence type="ECO:0000256" key="2">
    <source>
        <dbReference type="ARBA" id="ARBA00009212"/>
    </source>
</evidence>
<keyword evidence="6 8" id="KW-1133">Transmembrane helix</keyword>
<evidence type="ECO:0000256" key="3">
    <source>
        <dbReference type="ARBA" id="ARBA00022448"/>
    </source>
</evidence>
<dbReference type="RefSeq" id="WP_340293311.1">
    <property type="nucleotide sequence ID" value="NZ_JBBEOI010000104.1"/>
</dbReference>
<protein>
    <submittedName>
        <fullName evidence="9">Monovalent cation/H+ antiporter complex subunit F</fullName>
    </submittedName>
</protein>
<dbReference type="PANTHER" id="PTHR34702:SF1">
    <property type="entry name" value="NA(+)_H(+) ANTIPORTER SUBUNIT F"/>
    <property type="match status" value="1"/>
</dbReference>
<keyword evidence="3" id="KW-0813">Transport</keyword>
<comment type="similarity">
    <text evidence="2">Belongs to the CPA3 antiporters (TC 2.A.63) subunit F family.</text>
</comment>
<reference evidence="10" key="1">
    <citation type="journal article" date="2019" name="Int. J. Syst. Evol. Microbiol.">
        <title>The Global Catalogue of Microorganisms (GCM) 10K type strain sequencing project: providing services to taxonomists for standard genome sequencing and annotation.</title>
        <authorList>
            <consortium name="The Broad Institute Genomics Platform"/>
            <consortium name="The Broad Institute Genome Sequencing Center for Infectious Disease"/>
            <person name="Wu L."/>
            <person name="Ma J."/>
        </authorList>
    </citation>
    <scope>NUCLEOTIDE SEQUENCE [LARGE SCALE GENOMIC DNA]</scope>
    <source>
        <strain evidence="10">NCAIM B.02333</strain>
    </source>
</reference>
<feature type="transmembrane region" description="Helical" evidence="8">
    <location>
        <begin position="33"/>
        <end position="53"/>
    </location>
</feature>
<gene>
    <name evidence="9" type="ORF">ACFOLH_03790</name>
</gene>
<comment type="subcellular location">
    <subcellularLocation>
        <location evidence="1">Cell membrane</location>
        <topology evidence="1">Multi-pass membrane protein</topology>
    </subcellularLocation>
</comment>